<dbReference type="InterPro" id="IPR035965">
    <property type="entry name" value="PAS-like_dom_sf"/>
</dbReference>
<keyword evidence="4" id="KW-1185">Reference proteome</keyword>
<evidence type="ECO:0000313" key="4">
    <source>
        <dbReference type="Proteomes" id="UP000216339"/>
    </source>
</evidence>
<gene>
    <name evidence="3" type="ORF">BSZ37_12485</name>
</gene>
<proteinExistence type="predicted"/>
<feature type="transmembrane region" description="Helical" evidence="1">
    <location>
        <begin position="153"/>
        <end position="173"/>
    </location>
</feature>
<organism evidence="3 4">
    <name type="scientific">Rubrivirga marina</name>
    <dbReference type="NCBI Taxonomy" id="1196024"/>
    <lineage>
        <taxon>Bacteria</taxon>
        <taxon>Pseudomonadati</taxon>
        <taxon>Rhodothermota</taxon>
        <taxon>Rhodothermia</taxon>
        <taxon>Rhodothermales</taxon>
        <taxon>Rubricoccaceae</taxon>
        <taxon>Rubrivirga</taxon>
    </lineage>
</organism>
<dbReference type="Gene3D" id="3.30.450.20">
    <property type="entry name" value="PAS domain"/>
    <property type="match status" value="1"/>
</dbReference>
<keyword evidence="1" id="KW-0812">Transmembrane</keyword>
<feature type="domain" description="PAS" evidence="2">
    <location>
        <begin position="245"/>
        <end position="342"/>
    </location>
</feature>
<protein>
    <recommendedName>
        <fullName evidence="2">PAS domain-containing protein</fullName>
    </recommendedName>
</protein>
<name>A0A271J1Q6_9BACT</name>
<dbReference type="InterPro" id="IPR000014">
    <property type="entry name" value="PAS"/>
</dbReference>
<comment type="caution">
    <text evidence="3">The sequence shown here is derived from an EMBL/GenBank/DDBJ whole genome shotgun (WGS) entry which is preliminary data.</text>
</comment>
<dbReference type="EMBL" id="MQWD01000001">
    <property type="protein sequence ID" value="PAP77188.1"/>
    <property type="molecule type" value="Genomic_DNA"/>
</dbReference>
<dbReference type="OrthoDB" id="9813903at2"/>
<dbReference type="RefSeq" id="WP_095510854.1">
    <property type="nucleotide sequence ID" value="NZ_MQWD01000001.1"/>
</dbReference>
<dbReference type="Pfam" id="PF13426">
    <property type="entry name" value="PAS_9"/>
    <property type="match status" value="1"/>
</dbReference>
<dbReference type="SUPFAM" id="SSF55785">
    <property type="entry name" value="PYP-like sensor domain (PAS domain)"/>
    <property type="match status" value="1"/>
</dbReference>
<dbReference type="CDD" id="cd00130">
    <property type="entry name" value="PAS"/>
    <property type="match status" value="1"/>
</dbReference>
<keyword evidence="1" id="KW-1133">Transmembrane helix</keyword>
<feature type="transmembrane region" description="Helical" evidence="1">
    <location>
        <begin position="6"/>
        <end position="28"/>
    </location>
</feature>
<evidence type="ECO:0000256" key="1">
    <source>
        <dbReference type="SAM" id="Phobius"/>
    </source>
</evidence>
<accession>A0A271J1Q6</accession>
<evidence type="ECO:0000313" key="3">
    <source>
        <dbReference type="EMBL" id="PAP77188.1"/>
    </source>
</evidence>
<sequence>MLSPTPAVRAAISGLVVVTVIAVVGAALHLQGIQSQAADALAASLGTKAGTVATALQTSGPRVGLATFATPEQPGALVMYDRAGRVVEATDAEVGALADWFRTVDALPGTVAVVDTEAGAYALAASSLPGGGRLVAVAPTPDHLPDGELLRTVVAAVALWGLLVGVFIVMTWYTGPRTANQLALLGERMAQGDADGDALIRHSAVWLGALAEAFQPVADRFRQLRLHARDVDQHVAALYQINPHYVVLCTQDGEIVEANPAFYAVTGLPIAAVRGGRIEALQETFPIGPLMELGKRSLKEASAITGIEYAIIDRDDETRPVEVSLRGFTLDGRPMVLFQATDQSRQKTLERRVNAFSDTLDLMVDQRVHQLTAGQQTLKRVLDAAGVIVASFDAGGATSRWSGGAVALTGQPLSAVPHFAAATQVLGLSPTERTAFTQWFWSLSQEPFVGRHGVIGRDGATRTRQIIWQRVDADMAGRSDLRTLIGVEVPAYVEMPAYGGDGDARSLRLGV</sequence>
<keyword evidence="1" id="KW-0472">Membrane</keyword>
<reference evidence="3 4" key="1">
    <citation type="submission" date="2016-11" db="EMBL/GenBank/DDBJ databases">
        <title>Study of marine rhodopsin-containing bacteria.</title>
        <authorList>
            <person name="Yoshizawa S."/>
            <person name="Kumagai Y."/>
            <person name="Kogure K."/>
        </authorList>
    </citation>
    <scope>NUCLEOTIDE SEQUENCE [LARGE SCALE GENOMIC DNA]</scope>
    <source>
        <strain evidence="3 4">SAORIC-28</strain>
    </source>
</reference>
<dbReference type="AlphaFoldDB" id="A0A271J1Q6"/>
<dbReference type="Proteomes" id="UP000216339">
    <property type="component" value="Unassembled WGS sequence"/>
</dbReference>
<evidence type="ECO:0000259" key="2">
    <source>
        <dbReference type="Pfam" id="PF13426"/>
    </source>
</evidence>
<dbReference type="NCBIfam" id="TIGR00229">
    <property type="entry name" value="sensory_box"/>
    <property type="match status" value="1"/>
</dbReference>